<organism evidence="1 2">
    <name type="scientific">Streptomyces olivaceiscleroticus</name>
    <dbReference type="NCBI Taxonomy" id="68245"/>
    <lineage>
        <taxon>Bacteria</taxon>
        <taxon>Bacillati</taxon>
        <taxon>Actinomycetota</taxon>
        <taxon>Actinomycetes</taxon>
        <taxon>Kitasatosporales</taxon>
        <taxon>Streptomycetaceae</taxon>
        <taxon>Streptomyces</taxon>
    </lineage>
</organism>
<dbReference type="EMBL" id="BAAABY010000043">
    <property type="protein sequence ID" value="GAA0485132.1"/>
    <property type="molecule type" value="Genomic_DNA"/>
</dbReference>
<sequence>MGSFVQVTALAAAPQKPSGSLMLCSCAARYARILALTSRVGRPAAQASVARRAASRSVLGASTVSRTGRRRKRGAPAVVAPPRGVLAVRVAAVGLRAHSSA</sequence>
<keyword evidence="2" id="KW-1185">Reference proteome</keyword>
<protein>
    <submittedName>
        <fullName evidence="1">Uncharacterized protein</fullName>
    </submittedName>
</protein>
<gene>
    <name evidence="1" type="ORF">GCM10010361_57530</name>
</gene>
<accession>A0ABN1AW65</accession>
<dbReference type="Proteomes" id="UP001500909">
    <property type="component" value="Unassembled WGS sequence"/>
</dbReference>
<name>A0ABN1AW65_9ACTN</name>
<proteinExistence type="predicted"/>
<comment type="caution">
    <text evidence="1">The sequence shown here is derived from an EMBL/GenBank/DDBJ whole genome shotgun (WGS) entry which is preliminary data.</text>
</comment>
<evidence type="ECO:0000313" key="1">
    <source>
        <dbReference type="EMBL" id="GAA0485132.1"/>
    </source>
</evidence>
<reference evidence="1 2" key="1">
    <citation type="journal article" date="2019" name="Int. J. Syst. Evol. Microbiol.">
        <title>The Global Catalogue of Microorganisms (GCM) 10K type strain sequencing project: providing services to taxonomists for standard genome sequencing and annotation.</title>
        <authorList>
            <consortium name="The Broad Institute Genomics Platform"/>
            <consortium name="The Broad Institute Genome Sequencing Center for Infectious Disease"/>
            <person name="Wu L."/>
            <person name="Ma J."/>
        </authorList>
    </citation>
    <scope>NUCLEOTIDE SEQUENCE [LARGE SCALE GENOMIC DNA]</scope>
    <source>
        <strain evidence="1 2">JCM 4805</strain>
    </source>
</reference>
<evidence type="ECO:0000313" key="2">
    <source>
        <dbReference type="Proteomes" id="UP001500909"/>
    </source>
</evidence>